<evidence type="ECO:0000256" key="2">
    <source>
        <dbReference type="ARBA" id="ARBA00022679"/>
    </source>
</evidence>
<dbReference type="InterPro" id="IPR016874">
    <property type="entry name" value="TcmP-like"/>
</dbReference>
<dbReference type="PANTHER" id="PTHR43619">
    <property type="entry name" value="S-ADENOSYL-L-METHIONINE-DEPENDENT METHYLTRANSFERASE YKTD-RELATED"/>
    <property type="match status" value="1"/>
</dbReference>
<keyword evidence="4" id="KW-1185">Reference proteome</keyword>
<evidence type="ECO:0000256" key="1">
    <source>
        <dbReference type="ARBA" id="ARBA00022603"/>
    </source>
</evidence>
<dbReference type="AlphaFoldDB" id="A0A7W8QMH9"/>
<comment type="caution">
    <text evidence="3">The sequence shown here is derived from an EMBL/GenBank/DDBJ whole genome shotgun (WGS) entry which is preliminary data.</text>
</comment>
<dbReference type="PANTHER" id="PTHR43619:SF2">
    <property type="entry name" value="S-ADENOSYL-L-METHIONINE-DEPENDENT METHYLTRANSFERASES SUPERFAMILY PROTEIN"/>
    <property type="match status" value="1"/>
</dbReference>
<dbReference type="InterPro" id="IPR007213">
    <property type="entry name" value="Ppm1/Ppm2/Tcmp"/>
</dbReference>
<dbReference type="InterPro" id="IPR029063">
    <property type="entry name" value="SAM-dependent_MTases_sf"/>
</dbReference>
<protein>
    <submittedName>
        <fullName evidence="3">O-methyltransferase involved in polyketide biosynthesis</fullName>
    </submittedName>
</protein>
<keyword evidence="1 3" id="KW-0489">Methyltransferase</keyword>
<accession>A0A7W8QMH9</accession>
<sequence length="274" mass="30385">MSMPEDRIDGAALDGVSATTLWTLRNRAVEALRRDSVITDPWAVRLFLRIGYDYDRFGPVSQSHALRALAVDHAARDYLREHPDATVVALGEGLQTGFWRLPGPKPPWVSVDLPPVMELRGRLLPDEPEITSLPVSALDRSWMDAVDPEHGVFISAEGLLMYLPEDEVLALLADCAERFPGGRLIFDSIPAWFRDRTLAGMRLSDRYTVPPMPFSLSVSQALALPERVPGVAAARDVLVPPGRGAWGNPWLRRLASAPPLRDRRPALTLLDFAR</sequence>
<organism evidence="3 4">
    <name type="scientific">Nocardiopsis composta</name>
    <dbReference type="NCBI Taxonomy" id="157465"/>
    <lineage>
        <taxon>Bacteria</taxon>
        <taxon>Bacillati</taxon>
        <taxon>Actinomycetota</taxon>
        <taxon>Actinomycetes</taxon>
        <taxon>Streptosporangiales</taxon>
        <taxon>Nocardiopsidaceae</taxon>
        <taxon>Nocardiopsis</taxon>
    </lineage>
</organism>
<evidence type="ECO:0000313" key="3">
    <source>
        <dbReference type="EMBL" id="MBB5432528.1"/>
    </source>
</evidence>
<name>A0A7W8QMH9_9ACTN</name>
<dbReference type="Pfam" id="PF04072">
    <property type="entry name" value="LCM"/>
    <property type="match status" value="1"/>
</dbReference>
<dbReference type="GO" id="GO:0008168">
    <property type="term" value="F:methyltransferase activity"/>
    <property type="evidence" value="ECO:0007669"/>
    <property type="project" value="UniProtKB-KW"/>
</dbReference>
<dbReference type="Gene3D" id="3.40.50.150">
    <property type="entry name" value="Vaccinia Virus protein VP39"/>
    <property type="match status" value="1"/>
</dbReference>
<dbReference type="GO" id="GO:0032259">
    <property type="term" value="P:methylation"/>
    <property type="evidence" value="ECO:0007669"/>
    <property type="project" value="UniProtKB-KW"/>
</dbReference>
<gene>
    <name evidence="3" type="ORF">HDA36_002612</name>
</gene>
<dbReference type="SUPFAM" id="SSF53335">
    <property type="entry name" value="S-adenosyl-L-methionine-dependent methyltransferases"/>
    <property type="match status" value="1"/>
</dbReference>
<dbReference type="PIRSF" id="PIRSF028177">
    <property type="entry name" value="Polyketide_synth_Omtfrase_TcmP"/>
    <property type="match status" value="1"/>
</dbReference>
<reference evidence="3 4" key="1">
    <citation type="submission" date="2020-08" db="EMBL/GenBank/DDBJ databases">
        <title>Sequencing the genomes of 1000 actinobacteria strains.</title>
        <authorList>
            <person name="Klenk H.-P."/>
        </authorList>
    </citation>
    <scope>NUCLEOTIDE SEQUENCE [LARGE SCALE GENOMIC DNA]</scope>
    <source>
        <strain evidence="3 4">DSM 44551</strain>
    </source>
</reference>
<keyword evidence="2 3" id="KW-0808">Transferase</keyword>
<dbReference type="Proteomes" id="UP000572635">
    <property type="component" value="Unassembled WGS sequence"/>
</dbReference>
<evidence type="ECO:0000313" key="4">
    <source>
        <dbReference type="Proteomes" id="UP000572635"/>
    </source>
</evidence>
<dbReference type="EMBL" id="JACHDB010000001">
    <property type="protein sequence ID" value="MBB5432528.1"/>
    <property type="molecule type" value="Genomic_DNA"/>
</dbReference>
<proteinExistence type="predicted"/>